<protein>
    <submittedName>
        <fullName evidence="2">Uncharacterized protein</fullName>
    </submittedName>
</protein>
<dbReference type="PANTHER" id="PTHR33104">
    <property type="entry name" value="SI:DKEY-29D5.2"/>
    <property type="match status" value="1"/>
</dbReference>
<gene>
    <name evidence="2" type="ORF">J4Q44_G00332450</name>
</gene>
<dbReference type="PANTHER" id="PTHR33104:SF2">
    <property type="entry name" value="CXC3 LIKE CYSTEINE CLUSTER DOMAIN-CONTAINING PROTEIN"/>
    <property type="match status" value="1"/>
</dbReference>
<dbReference type="AlphaFoldDB" id="A0AAN8KSX2"/>
<name>A0AAN8KSX2_9TELE</name>
<comment type="caution">
    <text evidence="2">The sequence shown here is derived from an EMBL/GenBank/DDBJ whole genome shotgun (WGS) entry which is preliminary data.</text>
</comment>
<evidence type="ECO:0000313" key="2">
    <source>
        <dbReference type="EMBL" id="KAK6297103.1"/>
    </source>
</evidence>
<dbReference type="InterPro" id="IPR040521">
    <property type="entry name" value="KDZ"/>
</dbReference>
<dbReference type="Proteomes" id="UP001356427">
    <property type="component" value="Unassembled WGS sequence"/>
</dbReference>
<organism evidence="2 3">
    <name type="scientific">Coregonus suidteri</name>
    <dbReference type="NCBI Taxonomy" id="861788"/>
    <lineage>
        <taxon>Eukaryota</taxon>
        <taxon>Metazoa</taxon>
        <taxon>Chordata</taxon>
        <taxon>Craniata</taxon>
        <taxon>Vertebrata</taxon>
        <taxon>Euteleostomi</taxon>
        <taxon>Actinopterygii</taxon>
        <taxon>Neopterygii</taxon>
        <taxon>Teleostei</taxon>
        <taxon>Protacanthopterygii</taxon>
        <taxon>Salmoniformes</taxon>
        <taxon>Salmonidae</taxon>
        <taxon>Coregoninae</taxon>
        <taxon>Coregonus</taxon>
    </lineage>
</organism>
<feature type="region of interest" description="Disordered" evidence="1">
    <location>
        <begin position="134"/>
        <end position="153"/>
    </location>
</feature>
<evidence type="ECO:0000313" key="3">
    <source>
        <dbReference type="Proteomes" id="UP001356427"/>
    </source>
</evidence>
<reference evidence="2 3" key="1">
    <citation type="submission" date="2021-04" db="EMBL/GenBank/DDBJ databases">
        <authorList>
            <person name="De Guttry C."/>
            <person name="Zahm M."/>
            <person name="Klopp C."/>
            <person name="Cabau C."/>
            <person name="Louis A."/>
            <person name="Berthelot C."/>
            <person name="Parey E."/>
            <person name="Roest Crollius H."/>
            <person name="Montfort J."/>
            <person name="Robinson-Rechavi M."/>
            <person name="Bucao C."/>
            <person name="Bouchez O."/>
            <person name="Gislard M."/>
            <person name="Lluch J."/>
            <person name="Milhes M."/>
            <person name="Lampietro C."/>
            <person name="Lopez Roques C."/>
            <person name="Donnadieu C."/>
            <person name="Braasch I."/>
            <person name="Desvignes T."/>
            <person name="Postlethwait J."/>
            <person name="Bobe J."/>
            <person name="Wedekind C."/>
            <person name="Guiguen Y."/>
        </authorList>
    </citation>
    <scope>NUCLEOTIDE SEQUENCE [LARGE SCALE GENOMIC DNA]</scope>
    <source>
        <strain evidence="2">Cs_M1</strain>
        <tissue evidence="2">Blood</tissue>
    </source>
</reference>
<dbReference type="Pfam" id="PF18758">
    <property type="entry name" value="KDZ"/>
    <property type="match status" value="1"/>
</dbReference>
<sequence>MTQDSFPLANSKLQSLCTGQGKGSWSYGSQGSLSHVGLRWEWRRQDDHDCHSQYNRLLTVVDVRGRAHDVWLQFYSCELELVTLIRYRPACHPLSAANSNFSGPPAPVCSPATGVWGVIEGDCLSINPMHTGRQLSSTGSSQMNHLRSSNTGSLNERLSGRVPGISSQGCAAIQTKKKTETGQNWLANAVFLLGDLKAMQGPNITTFLHYDIACQLKPHLQKNSPDLMVDTTFAVPAFHAYAHDADCQITDGTRYVTGSGLAEGEQMERVREKQGINVELEITPAIQLCRQKVLKEQAKEELMVLLNSIPELLFMECPMIECSLAHRWEGEQKGSTQSDVEVWTRQIKETLTDEDVVPYLAGEIRRNSQSNVESRLT</sequence>
<proteinExistence type="predicted"/>
<dbReference type="EMBL" id="JAGTTL010000032">
    <property type="protein sequence ID" value="KAK6297103.1"/>
    <property type="molecule type" value="Genomic_DNA"/>
</dbReference>
<evidence type="ECO:0000256" key="1">
    <source>
        <dbReference type="SAM" id="MobiDB-lite"/>
    </source>
</evidence>
<keyword evidence="3" id="KW-1185">Reference proteome</keyword>
<accession>A0AAN8KSX2</accession>